<feature type="region of interest" description="Disordered" evidence="1">
    <location>
        <begin position="29"/>
        <end position="59"/>
    </location>
</feature>
<organism evidence="2 3">
    <name type="scientific">Bondarzewia mesenterica</name>
    <dbReference type="NCBI Taxonomy" id="1095465"/>
    <lineage>
        <taxon>Eukaryota</taxon>
        <taxon>Fungi</taxon>
        <taxon>Dikarya</taxon>
        <taxon>Basidiomycota</taxon>
        <taxon>Agaricomycotina</taxon>
        <taxon>Agaricomycetes</taxon>
        <taxon>Russulales</taxon>
        <taxon>Bondarzewiaceae</taxon>
        <taxon>Bondarzewia</taxon>
    </lineage>
</organism>
<gene>
    <name evidence="2" type="ORF">EW146_g512</name>
</gene>
<accession>A0A4S4M8L1</accession>
<dbReference type="Proteomes" id="UP000310158">
    <property type="component" value="Unassembled WGS sequence"/>
</dbReference>
<name>A0A4S4M8L1_9AGAM</name>
<dbReference type="EMBL" id="SGPL01000011">
    <property type="protein sequence ID" value="THH20928.1"/>
    <property type="molecule type" value="Genomic_DNA"/>
</dbReference>
<comment type="caution">
    <text evidence="2">The sequence shown here is derived from an EMBL/GenBank/DDBJ whole genome shotgun (WGS) entry which is preliminary data.</text>
</comment>
<proteinExistence type="predicted"/>
<keyword evidence="3" id="KW-1185">Reference proteome</keyword>
<dbReference type="AlphaFoldDB" id="A0A4S4M8L1"/>
<evidence type="ECO:0000256" key="1">
    <source>
        <dbReference type="SAM" id="MobiDB-lite"/>
    </source>
</evidence>
<reference evidence="2 3" key="1">
    <citation type="submission" date="2019-02" db="EMBL/GenBank/DDBJ databases">
        <title>Genome sequencing of the rare red list fungi Bondarzewia mesenterica.</title>
        <authorList>
            <person name="Buettner E."/>
            <person name="Kellner H."/>
        </authorList>
    </citation>
    <scope>NUCLEOTIDE SEQUENCE [LARGE SCALE GENOMIC DNA]</scope>
    <source>
        <strain evidence="2 3">DSM 108281</strain>
    </source>
</reference>
<evidence type="ECO:0000313" key="3">
    <source>
        <dbReference type="Proteomes" id="UP000310158"/>
    </source>
</evidence>
<protein>
    <submittedName>
        <fullName evidence="2">Uncharacterized protein</fullName>
    </submittedName>
</protein>
<evidence type="ECO:0000313" key="2">
    <source>
        <dbReference type="EMBL" id="THH20928.1"/>
    </source>
</evidence>
<sequence>MLRIMMTPIAGGGGLLCKAACDVNCSSPLKRSKPAAQTEVPTPGRWSTVPPNYPPRDAPSLPSVPGPLLQMISALLFRFTLRPRLFVVGDASMDTGAGSGCGRAIAGKGEPEPRSLRWRMSFRMRILKLEA</sequence>